<sequence>MTETLARLNATYTEHVIEDFQKKRVPVEIPLCLKEDRIAYGHNLEISYPLKEVLDVSYRYEPGKIGFLYIHTIQGVRTFQINSDPAGFVEQFHQLDHL</sequence>
<name>A0A1H2S689_9BACI</name>
<evidence type="ECO:0000313" key="1">
    <source>
        <dbReference type="EMBL" id="SDW27118.1"/>
    </source>
</evidence>
<protein>
    <submittedName>
        <fullName evidence="1">Uncharacterized protein</fullName>
    </submittedName>
</protein>
<proteinExistence type="predicted"/>
<dbReference type="OrthoDB" id="2691759at2"/>
<gene>
    <name evidence="1" type="ORF">SAMN05421781_1053</name>
</gene>
<evidence type="ECO:0000313" key="2">
    <source>
        <dbReference type="Proteomes" id="UP000199488"/>
    </source>
</evidence>
<dbReference type="AlphaFoldDB" id="A0A1H2S689"/>
<reference evidence="1 2" key="1">
    <citation type="submission" date="2016-10" db="EMBL/GenBank/DDBJ databases">
        <authorList>
            <person name="de Groot N.N."/>
        </authorList>
    </citation>
    <scope>NUCLEOTIDE SEQUENCE [LARGE SCALE GENOMIC DNA]</scope>
    <source>
        <strain evidence="1 2">DSM 23126</strain>
    </source>
</reference>
<dbReference type="EMBL" id="FNNC01000001">
    <property type="protein sequence ID" value="SDW27118.1"/>
    <property type="molecule type" value="Genomic_DNA"/>
</dbReference>
<dbReference type="RefSeq" id="WP_091612030.1">
    <property type="nucleotide sequence ID" value="NZ_FNNC01000001.1"/>
</dbReference>
<accession>A0A1H2S689</accession>
<organism evidence="1 2">
    <name type="scientific">Marinococcus luteus</name>
    <dbReference type="NCBI Taxonomy" id="1122204"/>
    <lineage>
        <taxon>Bacteria</taxon>
        <taxon>Bacillati</taxon>
        <taxon>Bacillota</taxon>
        <taxon>Bacilli</taxon>
        <taxon>Bacillales</taxon>
        <taxon>Bacillaceae</taxon>
        <taxon>Marinococcus</taxon>
    </lineage>
</organism>
<dbReference type="Proteomes" id="UP000199488">
    <property type="component" value="Unassembled WGS sequence"/>
</dbReference>
<keyword evidence="2" id="KW-1185">Reference proteome</keyword>